<dbReference type="Proteomes" id="UP001143856">
    <property type="component" value="Unassembled WGS sequence"/>
</dbReference>
<protein>
    <submittedName>
        <fullName evidence="1">Uncharacterized protein</fullName>
    </submittedName>
</protein>
<evidence type="ECO:0000313" key="1">
    <source>
        <dbReference type="EMBL" id="KAJ2988427.1"/>
    </source>
</evidence>
<name>A0ACC1P8I5_9PEZI</name>
<reference evidence="1" key="1">
    <citation type="submission" date="2022-10" db="EMBL/GenBank/DDBJ databases">
        <title>Genome Sequence of Xylaria curta.</title>
        <authorList>
            <person name="Buettner E."/>
        </authorList>
    </citation>
    <scope>NUCLEOTIDE SEQUENCE</scope>
    <source>
        <strain evidence="1">Babe10</strain>
    </source>
</reference>
<evidence type="ECO:0000313" key="2">
    <source>
        <dbReference type="Proteomes" id="UP001143856"/>
    </source>
</evidence>
<sequence length="657" mass="72056">MSISSLFETLVGKPTGWKKAAKVNCGMLIIASLILLSLSIVVIVNNNFDLIFILSGDCEGNLVSLANLALHLLINIVSTLVATLKRQGANIFNFTLASSDFFMQISNAPSREELDNAHAKGSWFEIGVPSVRNTLLVSKFKACCWAALLISSLPIHLLFNSTIFETDNRNYNHSLTIATEGFVHGSPYFPPGASLMVSGQQFVGLNSNENYTIGEGLGYGVGIDNRDYDIPESLTLRNISKAAKNASSWTEIDSQSCWESYTNCSALRKYGDLVIVVDKPAGWVRKDMWQLSTNESRFWDHYIPADKPNHLFFHAWCFVIDAGLGDCSNTCISAFGDQHPASPITLTRVLQDGRFHITGRVNFDTGSPGFPQDGRYSFIDPALIPALNGTTPSSLGIWNISNTLIEEPGDHTQRLLGFQHNALDLSMKYCLAETSQKNCRYYGHHTSTVVDSSLPPNASTAVRRSLPSLYALTGIFIVLMFMPIILGLKHLPQNSVESGCNSLALSSACHAPTVVYNVKNETESFENITQSSSLQSSFLPTSHLASSGSVPSGGGDDYEIQIGDGMVTKMRMRADSEGLELNVSHDYSTLGQIISEPVSDQRTRSLKKRSQSKIRWGIVKMPREWYVTYASHGPVEHLGFGTEEDMVSSPVSGHFYA</sequence>
<gene>
    <name evidence="1" type="ORF">NUW58_g3982</name>
</gene>
<proteinExistence type="predicted"/>
<accession>A0ACC1P8I5</accession>
<organism evidence="1 2">
    <name type="scientific">Xylaria curta</name>
    <dbReference type="NCBI Taxonomy" id="42375"/>
    <lineage>
        <taxon>Eukaryota</taxon>
        <taxon>Fungi</taxon>
        <taxon>Dikarya</taxon>
        <taxon>Ascomycota</taxon>
        <taxon>Pezizomycotina</taxon>
        <taxon>Sordariomycetes</taxon>
        <taxon>Xylariomycetidae</taxon>
        <taxon>Xylariales</taxon>
        <taxon>Xylariaceae</taxon>
        <taxon>Xylaria</taxon>
    </lineage>
</organism>
<dbReference type="EMBL" id="JAPDGR010000650">
    <property type="protein sequence ID" value="KAJ2988427.1"/>
    <property type="molecule type" value="Genomic_DNA"/>
</dbReference>
<comment type="caution">
    <text evidence="1">The sequence shown here is derived from an EMBL/GenBank/DDBJ whole genome shotgun (WGS) entry which is preliminary data.</text>
</comment>
<keyword evidence="2" id="KW-1185">Reference proteome</keyword>